<dbReference type="InterPro" id="IPR008974">
    <property type="entry name" value="TRAF-like"/>
</dbReference>
<dbReference type="GO" id="GO:0006508">
    <property type="term" value="P:proteolysis"/>
    <property type="evidence" value="ECO:0007669"/>
    <property type="project" value="UniProtKB-KW"/>
</dbReference>
<dbReference type="InterPro" id="IPR038765">
    <property type="entry name" value="Papain-like_cys_pep_sf"/>
</dbReference>
<organism evidence="11 12">
    <name type="scientific">Linnemannia hyalina</name>
    <dbReference type="NCBI Taxonomy" id="64524"/>
    <lineage>
        <taxon>Eukaryota</taxon>
        <taxon>Fungi</taxon>
        <taxon>Fungi incertae sedis</taxon>
        <taxon>Mucoromycota</taxon>
        <taxon>Mortierellomycotina</taxon>
        <taxon>Mortierellomycetes</taxon>
        <taxon>Mortierellales</taxon>
        <taxon>Mortierellaceae</taxon>
        <taxon>Linnemannia</taxon>
    </lineage>
</organism>
<dbReference type="InterPro" id="IPR018200">
    <property type="entry name" value="USP_CS"/>
</dbReference>
<feature type="region of interest" description="Disordered" evidence="8">
    <location>
        <begin position="1"/>
        <end position="24"/>
    </location>
</feature>
<dbReference type="PROSITE" id="PS50144">
    <property type="entry name" value="MATH"/>
    <property type="match status" value="1"/>
</dbReference>
<evidence type="ECO:0000256" key="2">
    <source>
        <dbReference type="ARBA" id="ARBA00009085"/>
    </source>
</evidence>
<proteinExistence type="inferred from homology"/>
<dbReference type="Proteomes" id="UP000707451">
    <property type="component" value="Unassembled WGS sequence"/>
</dbReference>
<keyword evidence="4" id="KW-0645">Protease</keyword>
<evidence type="ECO:0000256" key="3">
    <source>
        <dbReference type="ARBA" id="ARBA00012759"/>
    </source>
</evidence>
<evidence type="ECO:0000256" key="7">
    <source>
        <dbReference type="ARBA" id="ARBA00022807"/>
    </source>
</evidence>
<dbReference type="GO" id="GO:0031647">
    <property type="term" value="P:regulation of protein stability"/>
    <property type="evidence" value="ECO:0007669"/>
    <property type="project" value="TreeGrafter"/>
</dbReference>
<dbReference type="Gene3D" id="3.90.70.10">
    <property type="entry name" value="Cysteine proteinases"/>
    <property type="match status" value="1"/>
</dbReference>
<dbReference type="GO" id="GO:0016579">
    <property type="term" value="P:protein deubiquitination"/>
    <property type="evidence" value="ECO:0007669"/>
    <property type="project" value="InterPro"/>
</dbReference>
<evidence type="ECO:0000313" key="12">
    <source>
        <dbReference type="Proteomes" id="UP000707451"/>
    </source>
</evidence>
<feature type="compositionally biased region" description="Low complexity" evidence="8">
    <location>
        <begin position="1"/>
        <end position="19"/>
    </location>
</feature>
<feature type="compositionally biased region" description="Polar residues" evidence="8">
    <location>
        <begin position="103"/>
        <end position="133"/>
    </location>
</feature>
<dbReference type="Pfam" id="PF00443">
    <property type="entry name" value="UCH"/>
    <property type="match status" value="1"/>
</dbReference>
<feature type="domain" description="MATH" evidence="9">
    <location>
        <begin position="317"/>
        <end position="445"/>
    </location>
</feature>
<feature type="region of interest" description="Disordered" evidence="8">
    <location>
        <begin position="44"/>
        <end position="64"/>
    </location>
</feature>
<keyword evidence="6" id="KW-0378">Hydrolase</keyword>
<feature type="domain" description="USP" evidence="10">
    <location>
        <begin position="471"/>
        <end position="796"/>
    </location>
</feature>
<dbReference type="OrthoDB" id="289038at2759"/>
<dbReference type="SUPFAM" id="SSF54001">
    <property type="entry name" value="Cysteine proteinases"/>
    <property type="match status" value="1"/>
</dbReference>
<comment type="catalytic activity">
    <reaction evidence="1">
        <text>Thiol-dependent hydrolysis of ester, thioester, amide, peptide and isopeptide bonds formed by the C-terminal Gly of ubiquitin (a 76-residue protein attached to proteins as an intracellular targeting signal).</text>
        <dbReference type="EC" id="3.4.19.12"/>
    </reaction>
</comment>
<evidence type="ECO:0000256" key="6">
    <source>
        <dbReference type="ARBA" id="ARBA00022801"/>
    </source>
</evidence>
<dbReference type="SUPFAM" id="SSF49599">
    <property type="entry name" value="TRAF domain-like"/>
    <property type="match status" value="1"/>
</dbReference>
<dbReference type="InterPro" id="IPR028889">
    <property type="entry name" value="USP"/>
</dbReference>
<dbReference type="GO" id="GO:0005829">
    <property type="term" value="C:cytosol"/>
    <property type="evidence" value="ECO:0007669"/>
    <property type="project" value="TreeGrafter"/>
</dbReference>
<dbReference type="CDD" id="cd02659">
    <property type="entry name" value="peptidase_C19C"/>
    <property type="match status" value="1"/>
</dbReference>
<dbReference type="PROSITE" id="PS50235">
    <property type="entry name" value="USP_3"/>
    <property type="match status" value="1"/>
</dbReference>
<evidence type="ECO:0000256" key="1">
    <source>
        <dbReference type="ARBA" id="ARBA00000707"/>
    </source>
</evidence>
<dbReference type="PANTHER" id="PTHR24006">
    <property type="entry name" value="UBIQUITIN CARBOXYL-TERMINAL HYDROLASE"/>
    <property type="match status" value="1"/>
</dbReference>
<keyword evidence="5" id="KW-0833">Ubl conjugation pathway</keyword>
<dbReference type="GO" id="GO:0005634">
    <property type="term" value="C:nucleus"/>
    <property type="evidence" value="ECO:0007669"/>
    <property type="project" value="TreeGrafter"/>
</dbReference>
<dbReference type="InterPro" id="IPR002083">
    <property type="entry name" value="MATH/TRAF_dom"/>
</dbReference>
<gene>
    <name evidence="11" type="ORF">KI688_008226</name>
</gene>
<feature type="region of interest" description="Disordered" evidence="8">
    <location>
        <begin position="256"/>
        <end position="291"/>
    </location>
</feature>
<dbReference type="Gene3D" id="2.60.210.10">
    <property type="entry name" value="Apoptosis, Tumor Necrosis Factor Receptor Associated Protein 2, Chain A"/>
    <property type="match status" value="1"/>
</dbReference>
<dbReference type="AlphaFoldDB" id="A0A9P7Y1Y5"/>
<dbReference type="PROSITE" id="PS00972">
    <property type="entry name" value="USP_1"/>
    <property type="match status" value="1"/>
</dbReference>
<keyword evidence="12" id="KW-1185">Reference proteome</keyword>
<reference evidence="11" key="1">
    <citation type="submission" date="2021-06" db="EMBL/GenBank/DDBJ databases">
        <title>Genome Sequence of Mortierella hyaline Strain SCG-10, a Cold-Adapted, Nitrate-Reducing Fungus Isolated from Soil in Minnesota, USA.</title>
        <authorList>
            <person name="Aldossari N."/>
        </authorList>
    </citation>
    <scope>NUCLEOTIDE SEQUENCE</scope>
    <source>
        <strain evidence="11">SCG-10</strain>
    </source>
</reference>
<comment type="caution">
    <text evidence="11">The sequence shown here is derived from an EMBL/GenBank/DDBJ whole genome shotgun (WGS) entry which is preliminary data.</text>
</comment>
<dbReference type="EC" id="3.4.19.12" evidence="3"/>
<feature type="compositionally biased region" description="Low complexity" evidence="8">
    <location>
        <begin position="44"/>
        <end position="54"/>
    </location>
</feature>
<sequence>MEQPTAGLLTGPQGTQTTLIEAPQQPPPVVVVDGQETVASLAPAVETPTEAVVATPPPQEVNPTEAAVATIPPLEANPTVQTDLTVEVPTQQSQPGPPEELTNEAQQVNELVAPTNGNTQENVPGEQQEQSQVDGADAVNVAPALPVEQEVAADQEQAVQPVENVVQEAAVDGAPAEEAVVVDAAVVIAAGDEAPAADAPAVDALAVEAHAANEPAANPDAVEVPAADVAEVPVGDAVEVPAGEAVEVPAGDAVEAPAADAPADGEAAEAADDAESDDDDDDDAAEATPEVFHRCDDAEWMTRKHIPLKGELEERTCVYHEWRIDDWAGLERRTTSPEFVIGGYRWRLLVFPRGNNTTDQVAVYLDSAEPQGDDSWHVCAQFALIISSPDDPTVHFTNSSHHRFNNDESDWGFTKFFAIADLERARDSRGISILNNNRLVISTYVRVYKDPTGLLWQESNGYDSKASTGFVGLENQGATCYMNSMLQSLYFTNYFRKAVYDIATDEEEPSQSVALALQHVFYQLSISSKAVSTKDLTQSFGWDEVESFRQHDVQEFNRVLQESLEQKMRGTKAEGAIQYLFGGKTKSFVKCLNVEYESSLTETFCDIQLNVKGCATLRDSFVDYVKVETLDGDNQYYAEGHGLQDAKKGVTFESLPPVLHLHLKRFEYSPERQAMVKINDRHEYPEKIDLAEFVADGEQKEKLGEDGYKYSIYGVLVHSGVMNRGHYFALLKPQADGNWYRFNDDTVTQGTLADVLEDNYGSGDPEEDTEAMALPLRQAKRQKRVTNAYMLIYIRDSAVEEVLKPVTAEEVPEKILKQLEEERKTQEAEKKAKEEALLCFDARVVSDNDFRAHNGFDLYNTTSETTGKALRVKKKDTYASFKRTLAEDHGIPEDQLRVWTLVKRQNDTFRTDVPIPDTEAMTRK</sequence>
<comment type="similarity">
    <text evidence="2">Belongs to the peptidase C19 family.</text>
</comment>
<dbReference type="Pfam" id="PF22486">
    <property type="entry name" value="MATH_2"/>
    <property type="match status" value="1"/>
</dbReference>
<dbReference type="PANTHER" id="PTHR24006:SF644">
    <property type="entry name" value="UBIQUITIN CARBOXYL-TERMINAL HYDROLASE 7"/>
    <property type="match status" value="1"/>
</dbReference>
<evidence type="ECO:0000256" key="8">
    <source>
        <dbReference type="SAM" id="MobiDB-lite"/>
    </source>
</evidence>
<accession>A0A9P7Y1Y5</accession>
<dbReference type="InterPro" id="IPR050164">
    <property type="entry name" value="Peptidase_C19"/>
</dbReference>
<protein>
    <recommendedName>
        <fullName evidence="3">ubiquitinyl hydrolase 1</fullName>
        <ecNumber evidence="3">3.4.19.12</ecNumber>
    </recommendedName>
</protein>
<evidence type="ECO:0000259" key="10">
    <source>
        <dbReference type="PROSITE" id="PS50235"/>
    </source>
</evidence>
<dbReference type="InterPro" id="IPR001394">
    <property type="entry name" value="Peptidase_C19_UCH"/>
</dbReference>
<feature type="compositionally biased region" description="Acidic residues" evidence="8">
    <location>
        <begin position="266"/>
        <end position="285"/>
    </location>
</feature>
<keyword evidence="7" id="KW-0788">Thiol protease</keyword>
<dbReference type="GO" id="GO:0004843">
    <property type="term" value="F:cysteine-type deubiquitinase activity"/>
    <property type="evidence" value="ECO:0007669"/>
    <property type="project" value="UniProtKB-EC"/>
</dbReference>
<evidence type="ECO:0000313" key="11">
    <source>
        <dbReference type="EMBL" id="KAG9070687.1"/>
    </source>
</evidence>
<name>A0A9P7Y1Y5_9FUNG</name>
<dbReference type="EMBL" id="JAHRHY010000003">
    <property type="protein sequence ID" value="KAG9070687.1"/>
    <property type="molecule type" value="Genomic_DNA"/>
</dbReference>
<evidence type="ECO:0000256" key="4">
    <source>
        <dbReference type="ARBA" id="ARBA00022670"/>
    </source>
</evidence>
<dbReference type="SMART" id="SM00061">
    <property type="entry name" value="MATH"/>
    <property type="match status" value="1"/>
</dbReference>
<feature type="compositionally biased region" description="Low complexity" evidence="8">
    <location>
        <begin position="256"/>
        <end position="265"/>
    </location>
</feature>
<dbReference type="FunFam" id="3.90.70.10:FF:000044">
    <property type="entry name" value="Ubiquitin carboxyl-terminal hydrolase 13"/>
    <property type="match status" value="1"/>
</dbReference>
<feature type="region of interest" description="Disordered" evidence="8">
    <location>
        <begin position="87"/>
        <end position="135"/>
    </location>
</feature>
<evidence type="ECO:0000259" key="9">
    <source>
        <dbReference type="PROSITE" id="PS50144"/>
    </source>
</evidence>
<evidence type="ECO:0000256" key="5">
    <source>
        <dbReference type="ARBA" id="ARBA00022786"/>
    </source>
</evidence>